<feature type="region of interest" description="Disordered" evidence="7">
    <location>
        <begin position="1724"/>
        <end position="1745"/>
    </location>
</feature>
<dbReference type="GO" id="GO:0000139">
    <property type="term" value="C:Golgi membrane"/>
    <property type="evidence" value="ECO:0007669"/>
    <property type="project" value="UniProtKB-SubCell"/>
</dbReference>
<evidence type="ECO:0000313" key="11">
    <source>
        <dbReference type="RefSeq" id="XP_026727998.1"/>
    </source>
</evidence>
<feature type="compositionally biased region" description="Polar residues" evidence="7">
    <location>
        <begin position="1063"/>
        <end position="1074"/>
    </location>
</feature>
<dbReference type="GO" id="GO:0016192">
    <property type="term" value="P:vesicle-mediated transport"/>
    <property type="evidence" value="ECO:0007669"/>
    <property type="project" value="UniProtKB-KW"/>
</dbReference>
<dbReference type="RefSeq" id="XP_026727998.1">
    <property type="nucleotide sequence ID" value="XM_026872197.1"/>
</dbReference>
<dbReference type="GeneID" id="113494061"/>
<sequence>MSWMKRPQGGAAPPPGPDRQPYAAPQAQPFGNQQNMYHNYQGGTTGNVQPQQFWQMPAQPQPQPQPQQYNQQYGQVYQQQDYPTNANQLYQQTNPNQFNQNYTGQGYNSTQQQSYQQNYYPNQGTQQQNFPQNKPNADAWEDNWDWGWEESAKQAQKASQNVVQQPVPPQQQVFNNANVIQESFATTDSWNWSMDDKKDTKEPAPVPQHYENKEPPALPLSNAAVESNTVPEAGAPRSTSNMSAQQAEEVRTLNDREVVKERLPNLALGKRFHIDNLTPQWSIESQMSQESSDGPHTHSEGTYRSENQSRNSSKSSPGLNTDNSNFNYTQVGLDEGFPQNSEWSRPSEDPTLIETIQSSSRRESQDELSGSMREMSLTNHENPSTDTLHPAPEVDIRHAQEIVSSIQPLSEVPSANFPPSTQSNIPLPTMSTVMPPVAAVSSGSIPSTTSTPPLTAPPTSSTLPPPNIPPPTSNQNPFKMNSGPFSHKAIAKVSTSATAISAFPPQTSNANLTSPSVVNKVSQHNRVPLGFEANLETTPDNSERPDQPQISAFRHMPVSQQVPDNLEVAPRNDRNEYLQTAHLSSGDYGENTDFSRGVPPPGLRRMVVGQQEPEYNQNLNLSGDEPPPGLARMVPGQQTEAENAYHQTGDNYLDRHIDGQPTDSGSRPYRQAEGQQTSDNYTQPPQSRGAERRPIGLDRMVPGEPSNGEFSQYQGSNYASANDQRVVTGLDHEFSMPTDAGPSDIREQNVDGSDYTEQSSRNPPRNIIGARDVSSDVSPDFTAPPDEQQREVTMEGENLQDLSIISSTELTFSREQVLDGADVTITDLGADGKTDLSDSIDHPTTSSRRQSLNRVNTSGEDSERDRAFKSSPRRDKHKSSRDRDQKRDRDREREKDGRYSRGDRKYDPDRRSVRDDKRTEKDRRERDGYTRERRDRDDSPGARRLRRSTRSQRYETEDTDYYSDRERDRRRHREGSSKPPRPKDKDRRYGDERDRSERYNTIERERRYDDDRERHERHERHERRREERYRERHERSYRDIDPSRKYGNLRQQRDKHDQRRVVTFSSDAKTNDSCMKQGEFSSPSRPESREHTATDEEAPRRRDARRARRTAEPFYDEYGGDPYLAQRAQYQYYEQLRLSNPAAYMQLYKQLMAGRAAPRAQPAAAYDEFPGLAYEARRDELGSAHSGRSSAAGLKPDTYYGYHADKAGSLRDAPSLRTDLSDRDLNTDMSLNLHLEESTVRSERMTPLRFSTAHIKGSVASRDVVLVRPSWPVDGAPATVHVLSLRAAAAHLPDAADLAAFPGPLLRGVTHKKSVIDYCNLRIRNAEREGARDVTGYVLLWDLLALMLRQNGVVVGSDIAELLMKNTKEFEYKLPSTKSHNASRRGSCASAEARDDELRTSSPDQPSLSMSENLNQESLSSPSAPAGDERAALDKLRELLLYGNMHEALEWAMSRGLWGHALSLAAACGRRARAAAAARFLASLPRADPLHTLHAALAHQPPPAATVRIALLSHSCQPAPRGPAAHPARRAGAPAAPRRHRTYRTTVSLLPACPARTRCTPCTPRWRTSRPPPPPYVSHYCLTPASLPRADPLHTLHAALAHQPPPAATVRIALLSHSCQPAPRGPAAHPARRAGAPAAPRRHRTYRTTVSLLPACPARTRCTPCTPRWRTSRPPPPPYVSHYCLTPASLPRADPLHTLHAALAHQPPPAATVRIALLSHSCQPAPRGPAAHPARRAGAPAAPRRHRTYRTTVSLLPACPARTRCTPCTPRWRTSRPPPPPYVSHYCLTPASLPRADPLHTLHAALAHQPPPAATVRIALLSHSCQPAPRGPAAHPARRAGAPAAPRRHRTYRTTVSLLPACPARTRCTPCTPRWRTSRPPPPPYVSHYCLTPASLPRADPLHTLHAALAHQPPPAATVRIALLSHSCQPAPRGPAAHPARRAGAPAAPRRHPCPARTRCTPCTPRWRTSRPPPPPYVSHYCLTPASLPRADPLHTLHAALAHQPPPAATCVSDERWGDWRPHAAMLLANPTAHPDTDTRTLTQLGDSLSARGLLYSAQFCWVAAGVAPARHPLAPLGGTPPPAAPPRLSLLLGEPRAATLQQFATNRALFATEVYEYAKSLHQEQFVLAELQAYKLLLAVRLLDCGLYERALAYCEAAARAVTRQPALYSPLLVSNLATLADRLKYHDPALGAGAEAGSADDADSAEPSPRHAQQWLADVTSLANVMHAETASQQTTPQHNNGYLEPQHNQQYAWDQQQAQQYPASVPSYPPPPEEQAEPPQYHAAPAQAAPPPAPPPVAPPQAAPPQPAPPAPYAGYDEWQRTEEHAQTYAEPYWQPQQGYGYSQGEREAAEVGDAGGGAGGAAAETPPTITMPGEARPRAPFYDYDDRPDADQQQQAEPDADAAKAGKKQESKTKEEGGKDGKGKGGGWLGGILTKLSLRPPNQMILPDDKNPSIVWDPDTKRWRNLDGDADDADSPPPPPPRTQDLRQAMQSAAPPGPGAPPAAPVSNIFKMQKGRHIKKSYVDVFNPSGAAPRPPAGGELLAPPPPAAPANYFVPAPQPQGIYDPSMVATDDETYMHSGI</sequence>
<dbReference type="InterPro" id="IPR024298">
    <property type="entry name" value="Sec16_Sec23-bd"/>
</dbReference>
<dbReference type="KEGG" id="tnl:113494061"/>
<name>A0A7E5VI51_TRINI</name>
<dbReference type="GO" id="GO:0070973">
    <property type="term" value="P:protein localization to endoplasmic reticulum exit site"/>
    <property type="evidence" value="ECO:0007669"/>
    <property type="project" value="TreeGrafter"/>
</dbReference>
<feature type="region of interest" description="Disordered" evidence="7">
    <location>
        <begin position="733"/>
        <end position="797"/>
    </location>
</feature>
<feature type="compositionally biased region" description="Basic and acidic residues" evidence="7">
    <location>
        <begin position="881"/>
        <end position="941"/>
    </location>
</feature>
<feature type="region of interest" description="Disordered" evidence="7">
    <location>
        <begin position="534"/>
        <end position="561"/>
    </location>
</feature>
<feature type="region of interest" description="Disordered" evidence="7">
    <location>
        <begin position="2257"/>
        <end position="2510"/>
    </location>
</feature>
<feature type="compositionally biased region" description="Pro residues" evidence="7">
    <location>
        <begin position="2291"/>
        <end position="2315"/>
    </location>
</feature>
<evidence type="ECO:0000256" key="1">
    <source>
        <dbReference type="ARBA" id="ARBA00004240"/>
    </source>
</evidence>
<dbReference type="PANTHER" id="PTHR13402:SF6">
    <property type="entry name" value="SECRETORY 16, ISOFORM I"/>
    <property type="match status" value="1"/>
</dbReference>
<keyword evidence="4 6" id="KW-0256">Endoplasmic reticulum</keyword>
<organism evidence="10 11">
    <name type="scientific">Trichoplusia ni</name>
    <name type="common">Cabbage looper</name>
    <dbReference type="NCBI Taxonomy" id="7111"/>
    <lineage>
        <taxon>Eukaryota</taxon>
        <taxon>Metazoa</taxon>
        <taxon>Ecdysozoa</taxon>
        <taxon>Arthropoda</taxon>
        <taxon>Hexapoda</taxon>
        <taxon>Insecta</taxon>
        <taxon>Pterygota</taxon>
        <taxon>Neoptera</taxon>
        <taxon>Endopterygota</taxon>
        <taxon>Lepidoptera</taxon>
        <taxon>Glossata</taxon>
        <taxon>Ditrysia</taxon>
        <taxon>Noctuoidea</taxon>
        <taxon>Noctuidae</taxon>
        <taxon>Plusiinae</taxon>
        <taxon>Trichoplusia</taxon>
    </lineage>
</organism>
<feature type="compositionally biased region" description="Basic and acidic residues" evidence="7">
    <location>
        <begin position="2405"/>
        <end position="2427"/>
    </location>
</feature>
<dbReference type="GO" id="GO:0070971">
    <property type="term" value="C:endoplasmic reticulum exit site"/>
    <property type="evidence" value="ECO:0007669"/>
    <property type="project" value="TreeGrafter"/>
</dbReference>
<feature type="compositionally biased region" description="Low complexity" evidence="7">
    <location>
        <begin position="1930"/>
        <end position="1948"/>
    </location>
</feature>
<feature type="domain" description="Sec16 Sec23-binding" evidence="8">
    <location>
        <begin position="2013"/>
        <end position="2188"/>
    </location>
</feature>
<feature type="compositionally biased region" description="Polar residues" evidence="7">
    <location>
        <begin position="842"/>
        <end position="859"/>
    </location>
</feature>
<feature type="region of interest" description="Disordered" evidence="7">
    <location>
        <begin position="284"/>
        <end position="390"/>
    </location>
</feature>
<feature type="region of interest" description="Disordered" evidence="7">
    <location>
        <begin position="582"/>
        <end position="605"/>
    </location>
</feature>
<feature type="compositionally biased region" description="Basic and acidic residues" evidence="7">
    <location>
        <begin position="981"/>
        <end position="1016"/>
    </location>
</feature>
<protein>
    <recommendedName>
        <fullName evidence="6">Protein transport protein sec16</fullName>
    </recommendedName>
</protein>
<evidence type="ECO:0000256" key="2">
    <source>
        <dbReference type="ARBA" id="ARBA00005927"/>
    </source>
</evidence>
<feature type="region of interest" description="Disordered" evidence="7">
    <location>
        <begin position="1827"/>
        <end position="1848"/>
    </location>
</feature>
<feature type="region of interest" description="Disordered" evidence="7">
    <location>
        <begin position="827"/>
        <end position="1114"/>
    </location>
</feature>
<feature type="compositionally biased region" description="Polar residues" evidence="7">
    <location>
        <begin position="376"/>
        <end position="387"/>
    </location>
</feature>
<feature type="compositionally biased region" description="Polar residues" evidence="7">
    <location>
        <begin position="29"/>
        <end position="48"/>
    </location>
</feature>
<feature type="compositionally biased region" description="Polar residues" evidence="7">
    <location>
        <begin position="237"/>
        <end position="246"/>
    </location>
</feature>
<feature type="compositionally biased region" description="Polar residues" evidence="7">
    <location>
        <begin position="317"/>
        <end position="330"/>
    </location>
</feature>
<feature type="compositionally biased region" description="Low complexity" evidence="7">
    <location>
        <begin position="2280"/>
        <end position="2290"/>
    </location>
</feature>
<feature type="compositionally biased region" description="Low complexity" evidence="7">
    <location>
        <begin position="49"/>
        <end position="58"/>
    </location>
</feature>
<feature type="compositionally biased region" description="Low complexity" evidence="7">
    <location>
        <begin position="304"/>
        <end position="316"/>
    </location>
</feature>
<feature type="compositionally biased region" description="Basic and acidic residues" evidence="7">
    <location>
        <begin position="952"/>
        <end position="967"/>
    </location>
</feature>
<feature type="region of interest" description="Disordered" evidence="7">
    <location>
        <begin position="1621"/>
        <end position="1642"/>
    </location>
</feature>
<evidence type="ECO:0000259" key="8">
    <source>
        <dbReference type="Pfam" id="PF12931"/>
    </source>
</evidence>
<evidence type="ECO:0000256" key="3">
    <source>
        <dbReference type="ARBA" id="ARBA00022448"/>
    </source>
</evidence>
<feature type="compositionally biased region" description="Low complexity" evidence="7">
    <location>
        <begin position="441"/>
        <end position="462"/>
    </location>
</feature>
<keyword evidence="5 6" id="KW-0931">ER-Golgi transport</keyword>
<feature type="region of interest" description="Disordered" evidence="7">
    <location>
        <begin position="1518"/>
        <end position="1539"/>
    </location>
</feature>
<dbReference type="GO" id="GO:0015031">
    <property type="term" value="P:protein transport"/>
    <property type="evidence" value="ECO:0007669"/>
    <property type="project" value="UniProtKB-KW"/>
</dbReference>
<accession>A0A7E5VI51</accession>
<feature type="compositionally biased region" description="Basic and acidic residues" evidence="7">
    <location>
        <begin position="1024"/>
        <end position="1044"/>
    </location>
</feature>
<evidence type="ECO:0000256" key="5">
    <source>
        <dbReference type="ARBA" id="ARBA00022892"/>
    </source>
</evidence>
<feature type="region of interest" description="Disordered" evidence="7">
    <location>
        <begin position="121"/>
        <end position="141"/>
    </location>
</feature>
<keyword evidence="3 6" id="KW-0813">Transport</keyword>
<feature type="compositionally biased region" description="Basic and acidic residues" evidence="7">
    <location>
        <begin position="830"/>
        <end position="841"/>
    </location>
</feature>
<dbReference type="Proteomes" id="UP000322000">
    <property type="component" value="Chromosome 5"/>
</dbReference>
<comment type="subcellular location">
    <subcellularLocation>
        <location evidence="1">Endoplasmic reticulum</location>
    </subcellularLocation>
    <subcellularLocation>
        <location evidence="6">Golgi apparatus membrane</location>
    </subcellularLocation>
</comment>
<keyword evidence="6" id="KW-0653">Protein transport</keyword>
<feature type="compositionally biased region" description="Low complexity" evidence="7">
    <location>
        <begin position="1518"/>
        <end position="1536"/>
    </location>
</feature>
<feature type="compositionally biased region" description="Low complexity" evidence="7">
    <location>
        <begin position="1621"/>
        <end position="1639"/>
    </location>
</feature>
<feature type="compositionally biased region" description="Low complexity" evidence="7">
    <location>
        <begin position="2257"/>
        <end position="2269"/>
    </location>
</feature>
<dbReference type="GO" id="GO:0007030">
    <property type="term" value="P:Golgi organization"/>
    <property type="evidence" value="ECO:0007669"/>
    <property type="project" value="TreeGrafter"/>
</dbReference>
<comment type="similarity">
    <text evidence="2 6">Belongs to the SEC16 family.</text>
</comment>
<keyword evidence="10" id="KW-1185">Reference proteome</keyword>
<evidence type="ECO:0000313" key="10">
    <source>
        <dbReference type="Proteomes" id="UP000322000"/>
    </source>
</evidence>
<feature type="domain" description="Sec16 central conserved" evidence="9">
    <location>
        <begin position="1277"/>
        <end position="1352"/>
    </location>
</feature>
<evidence type="ECO:0000256" key="7">
    <source>
        <dbReference type="SAM" id="MobiDB-lite"/>
    </source>
</evidence>
<feature type="region of interest" description="Disordered" evidence="7">
    <location>
        <begin position="1"/>
        <end position="85"/>
    </location>
</feature>
<proteinExistence type="inferred from homology"/>
<feature type="compositionally biased region" description="Pro residues" evidence="7">
    <location>
        <begin position="2499"/>
        <end position="2508"/>
    </location>
</feature>
<dbReference type="OrthoDB" id="8918678at2759"/>
<feature type="compositionally biased region" description="Polar residues" evidence="7">
    <location>
        <begin position="417"/>
        <end position="432"/>
    </location>
</feature>
<feature type="region of interest" description="Disordered" evidence="7">
    <location>
        <begin position="190"/>
        <end position="256"/>
    </location>
</feature>
<feature type="compositionally biased region" description="Low complexity" evidence="7">
    <location>
        <begin position="1"/>
        <end position="11"/>
    </location>
</feature>
<feature type="compositionally biased region" description="Low complexity" evidence="7">
    <location>
        <begin position="1827"/>
        <end position="1845"/>
    </location>
</feature>
<feature type="compositionally biased region" description="Low complexity" evidence="7">
    <location>
        <begin position="1724"/>
        <end position="1742"/>
    </location>
</feature>
<dbReference type="InterPro" id="IPR024340">
    <property type="entry name" value="Sec16_CCD"/>
</dbReference>
<evidence type="ECO:0000256" key="6">
    <source>
        <dbReference type="RuleBase" id="RU364101"/>
    </source>
</evidence>
<feature type="compositionally biased region" description="Pro residues" evidence="7">
    <location>
        <begin position="463"/>
        <end position="472"/>
    </location>
</feature>
<feature type="compositionally biased region" description="Basic and acidic residues" evidence="7">
    <location>
        <begin position="2462"/>
        <end position="2471"/>
    </location>
</feature>
<feature type="compositionally biased region" description="Basic and acidic residues" evidence="7">
    <location>
        <begin position="1051"/>
        <end position="1060"/>
    </location>
</feature>
<feature type="compositionally biased region" description="Basic and acidic residues" evidence="7">
    <location>
        <begin position="1086"/>
        <end position="1101"/>
    </location>
</feature>
<feature type="region of interest" description="Disordered" evidence="7">
    <location>
        <begin position="410"/>
        <end position="485"/>
    </location>
</feature>
<feature type="compositionally biased region" description="Polar residues" evidence="7">
    <location>
        <begin position="121"/>
        <end position="135"/>
    </location>
</feature>
<dbReference type="InParanoid" id="A0A7E5VI51"/>
<dbReference type="PANTHER" id="PTHR13402">
    <property type="entry name" value="RGPR-RELATED"/>
    <property type="match status" value="1"/>
</dbReference>
<dbReference type="CTD" id="32209"/>
<dbReference type="Gene3D" id="1.25.40.1030">
    <property type="match status" value="1"/>
</dbReference>
<feature type="region of interest" description="Disordered" evidence="7">
    <location>
        <begin position="651"/>
        <end position="715"/>
    </location>
</feature>
<feature type="region of interest" description="Disordered" evidence="7">
    <location>
        <begin position="1375"/>
        <end position="1428"/>
    </location>
</feature>
<gene>
    <name evidence="11" type="primary">LOC113494061</name>
</gene>
<dbReference type="GO" id="GO:0012507">
    <property type="term" value="C:ER to Golgi transport vesicle membrane"/>
    <property type="evidence" value="ECO:0007669"/>
    <property type="project" value="TreeGrafter"/>
</dbReference>
<evidence type="ECO:0000259" key="9">
    <source>
        <dbReference type="Pfam" id="PF12932"/>
    </source>
</evidence>
<keyword evidence="6" id="KW-0472">Membrane</keyword>
<feature type="compositionally biased region" description="Polar residues" evidence="7">
    <location>
        <begin position="1400"/>
        <end position="1423"/>
    </location>
</feature>
<dbReference type="Pfam" id="PF12932">
    <property type="entry name" value="Sec16"/>
    <property type="match status" value="1"/>
</dbReference>
<feature type="compositionally biased region" description="Low complexity" evidence="7">
    <location>
        <begin position="66"/>
        <end position="83"/>
    </location>
</feature>
<feature type="region of interest" description="Disordered" evidence="7">
    <location>
        <begin position="1930"/>
        <end position="1954"/>
    </location>
</feature>
<reference evidence="11" key="1">
    <citation type="submission" date="2025-08" db="UniProtKB">
        <authorList>
            <consortium name="RefSeq"/>
        </authorList>
    </citation>
    <scope>IDENTIFICATION</scope>
</reference>
<feature type="compositionally biased region" description="Basic and acidic residues" evidence="7">
    <location>
        <begin position="293"/>
        <end position="303"/>
    </location>
</feature>
<keyword evidence="6" id="KW-0333">Golgi apparatus</keyword>
<feature type="compositionally biased region" description="Polar residues" evidence="7">
    <location>
        <begin position="673"/>
        <end position="686"/>
    </location>
</feature>
<evidence type="ECO:0000256" key="4">
    <source>
        <dbReference type="ARBA" id="ARBA00022824"/>
    </source>
</evidence>
<dbReference type="Pfam" id="PF12931">
    <property type="entry name" value="TPR_Sec16"/>
    <property type="match status" value="1"/>
</dbReference>
<dbReference type="CDD" id="cd09233">
    <property type="entry name" value="ACE1-Sec16-like"/>
    <property type="match status" value="1"/>
</dbReference>